<dbReference type="InterPro" id="IPR038727">
    <property type="entry name" value="NadR/Ttd14_AAA_dom"/>
</dbReference>
<gene>
    <name evidence="2" type="ORF">GFK26_18120</name>
</gene>
<dbReference type="SUPFAM" id="SSF52540">
    <property type="entry name" value="P-loop containing nucleoside triphosphate hydrolases"/>
    <property type="match status" value="2"/>
</dbReference>
<evidence type="ECO:0000313" key="2">
    <source>
        <dbReference type="EMBL" id="QFZ84545.1"/>
    </source>
</evidence>
<proteinExistence type="predicted"/>
<feature type="domain" description="NadR/Ttd14 AAA" evidence="1">
    <location>
        <begin position="4"/>
        <end position="96"/>
    </location>
</feature>
<evidence type="ECO:0000313" key="3">
    <source>
        <dbReference type="Proteomes" id="UP000326780"/>
    </source>
</evidence>
<dbReference type="RefSeq" id="WP_153283164.1">
    <property type="nucleotide sequence ID" value="NZ_CP045644.1"/>
</dbReference>
<dbReference type="Gene3D" id="3.40.50.300">
    <property type="entry name" value="P-loop containing nucleotide triphosphate hydrolases"/>
    <property type="match status" value="1"/>
</dbReference>
<dbReference type="EMBL" id="CP045644">
    <property type="protein sequence ID" value="QFZ84545.1"/>
    <property type="molecule type" value="Genomic_DNA"/>
</dbReference>
<dbReference type="Proteomes" id="UP000326780">
    <property type="component" value="Chromosome"/>
</dbReference>
<evidence type="ECO:0000259" key="1">
    <source>
        <dbReference type="Pfam" id="PF13521"/>
    </source>
</evidence>
<reference evidence="2 3" key="1">
    <citation type="submission" date="2019-10" db="EMBL/GenBank/DDBJ databases">
        <title>Complete genome sequence of Variovorax paradoxus 5C-2.</title>
        <authorList>
            <person name="Gogoleva N.E."/>
            <person name="Balkin A.S."/>
        </authorList>
    </citation>
    <scope>NUCLEOTIDE SEQUENCE [LARGE SCALE GENOMIC DNA]</scope>
    <source>
        <strain evidence="2 3">5C-2</strain>
    </source>
</reference>
<accession>A0A5Q0M7R3</accession>
<dbReference type="InterPro" id="IPR027417">
    <property type="entry name" value="P-loop_NTPase"/>
</dbReference>
<protein>
    <submittedName>
        <fullName evidence="2">AAA family ATPase</fullName>
    </submittedName>
</protein>
<sequence length="215" mass="23836">MNLALVGAHRTGKSTLARAFAQKHDIPFVQTGATEVFKALGLDPKAEYPIAERIAIQAAILSAFEAQWLDAMARSTFFISDRSPIDLASYLLADVTRQTLTGQPEVAKAVNYYVKRCIESANRFFATIVLVQPGIALVEEEGKAPACPAYMEHLNALQLGLLTDSRLESRNYSIRRGYLDLDVRIQCLENCLRAAQDKHYQVIGKRIEEGSIALH</sequence>
<dbReference type="Pfam" id="PF13521">
    <property type="entry name" value="AAA_28"/>
    <property type="match status" value="1"/>
</dbReference>
<name>A0A5Q0M7R3_VARPD</name>
<organism evidence="2 3">
    <name type="scientific">Variovorax paradoxus</name>
    <dbReference type="NCBI Taxonomy" id="34073"/>
    <lineage>
        <taxon>Bacteria</taxon>
        <taxon>Pseudomonadati</taxon>
        <taxon>Pseudomonadota</taxon>
        <taxon>Betaproteobacteria</taxon>
        <taxon>Burkholderiales</taxon>
        <taxon>Comamonadaceae</taxon>
        <taxon>Variovorax</taxon>
    </lineage>
</organism>
<dbReference type="AlphaFoldDB" id="A0A5Q0M7R3"/>